<gene>
    <name evidence="2" type="ORF">CLNEO_25560</name>
</gene>
<dbReference type="STRING" id="36847.CLNEO_25560"/>
<dbReference type="GO" id="GO:0022857">
    <property type="term" value="F:transmembrane transporter activity"/>
    <property type="evidence" value="ECO:0007669"/>
    <property type="project" value="InterPro"/>
</dbReference>
<keyword evidence="1" id="KW-0812">Transmembrane</keyword>
<proteinExistence type="predicted"/>
<dbReference type="Gene3D" id="1.10.1760.20">
    <property type="match status" value="1"/>
</dbReference>
<feature type="transmembrane region" description="Helical" evidence="1">
    <location>
        <begin position="49"/>
        <end position="67"/>
    </location>
</feature>
<feature type="transmembrane region" description="Helical" evidence="1">
    <location>
        <begin position="25"/>
        <end position="43"/>
    </location>
</feature>
<sequence>MKGVITMSEQAMAVKSGEKLSVKDLTTTGMMIAIILLMSFTPLGFLRTAGLEVSLITIPVAIGAMIIGPRAGLLLGTVFGLTSFYQCFGMSQFGVVLLGINPFLTFLVCVPTRALMGWLTGIVFKGIEKLDHSKTVSFFIGGFLGALFNTILFMGALMLFFWNTEYIQSINTSLGNLNVFAFILAFVGVNGLLEVPATCIVGGVVSKTLRKVLYKKIRSN</sequence>
<evidence type="ECO:0000313" key="2">
    <source>
        <dbReference type="EMBL" id="KXL52040.1"/>
    </source>
</evidence>
<organism evidence="2 3">
    <name type="scientific">Anaerotignum neopropionicum</name>
    <dbReference type="NCBI Taxonomy" id="36847"/>
    <lineage>
        <taxon>Bacteria</taxon>
        <taxon>Bacillati</taxon>
        <taxon>Bacillota</taxon>
        <taxon>Clostridia</taxon>
        <taxon>Lachnospirales</taxon>
        <taxon>Anaerotignaceae</taxon>
        <taxon>Anaerotignum</taxon>
    </lineage>
</organism>
<evidence type="ECO:0000256" key="1">
    <source>
        <dbReference type="SAM" id="Phobius"/>
    </source>
</evidence>
<keyword evidence="1" id="KW-0472">Membrane</keyword>
<comment type="caution">
    <text evidence="2">The sequence shown here is derived from an EMBL/GenBank/DDBJ whole genome shotgun (WGS) entry which is preliminary data.</text>
</comment>
<feature type="transmembrane region" description="Helical" evidence="1">
    <location>
        <begin position="136"/>
        <end position="162"/>
    </location>
</feature>
<name>A0A136WC15_9FIRM</name>
<dbReference type="Proteomes" id="UP000070539">
    <property type="component" value="Unassembled WGS sequence"/>
</dbReference>
<keyword evidence="3" id="KW-1185">Reference proteome</keyword>
<reference evidence="2 3" key="1">
    <citation type="submission" date="2016-01" db="EMBL/GenBank/DDBJ databases">
        <title>Genome sequence of Clostridium neopropionicum X4, DSM-3847.</title>
        <authorList>
            <person name="Poehlein A."/>
            <person name="Beck M.H."/>
            <person name="Bengelsdorf F.R."/>
            <person name="Daniel R."/>
            <person name="Duerre P."/>
        </authorList>
    </citation>
    <scope>NUCLEOTIDE SEQUENCE [LARGE SCALE GENOMIC DNA]</scope>
    <source>
        <strain evidence="2 3">DSM-3847</strain>
    </source>
</reference>
<dbReference type="EMBL" id="LRVM01000011">
    <property type="protein sequence ID" value="KXL52040.1"/>
    <property type="molecule type" value="Genomic_DNA"/>
</dbReference>
<keyword evidence="1" id="KW-1133">Transmembrane helix</keyword>
<accession>A0A136WC15</accession>
<protein>
    <recommendedName>
        <fullName evidence="4">Pantothenic acid transporter PanT</fullName>
    </recommendedName>
</protein>
<evidence type="ECO:0000313" key="3">
    <source>
        <dbReference type="Proteomes" id="UP000070539"/>
    </source>
</evidence>
<dbReference type="AlphaFoldDB" id="A0A136WC15"/>
<feature type="transmembrane region" description="Helical" evidence="1">
    <location>
        <begin position="182"/>
        <end position="205"/>
    </location>
</feature>
<dbReference type="InterPro" id="IPR024529">
    <property type="entry name" value="ECF_trnsprt_substrate-spec"/>
</dbReference>
<dbReference type="Pfam" id="PF12822">
    <property type="entry name" value="ECF_trnsprt"/>
    <property type="match status" value="1"/>
</dbReference>
<evidence type="ECO:0008006" key="4">
    <source>
        <dbReference type="Google" id="ProtNLM"/>
    </source>
</evidence>